<organism evidence="2 3">
    <name type="scientific">Xylaria bambusicola</name>
    <dbReference type="NCBI Taxonomy" id="326684"/>
    <lineage>
        <taxon>Eukaryota</taxon>
        <taxon>Fungi</taxon>
        <taxon>Dikarya</taxon>
        <taxon>Ascomycota</taxon>
        <taxon>Pezizomycotina</taxon>
        <taxon>Sordariomycetes</taxon>
        <taxon>Xylariomycetidae</taxon>
        <taxon>Xylariales</taxon>
        <taxon>Xylariaceae</taxon>
        <taxon>Xylaria</taxon>
    </lineage>
</organism>
<dbReference type="EMBL" id="JAWHQM010000029">
    <property type="protein sequence ID" value="KAK5633012.1"/>
    <property type="molecule type" value="Genomic_DNA"/>
</dbReference>
<feature type="compositionally biased region" description="Basic and acidic residues" evidence="1">
    <location>
        <begin position="16"/>
        <end position="29"/>
    </location>
</feature>
<sequence>MQHERSRGLRKQTCSKRRDSTSRASKRTDNAQPTNLLPPRKVPHEHSRSARIYGPKQEADNSERHSLADDIRHEPHEQLKHGRADSEKVHEALLADACANRR</sequence>
<accession>A0AAN7UPU9</accession>
<reference evidence="2 3" key="1">
    <citation type="submission" date="2023-10" db="EMBL/GenBank/DDBJ databases">
        <title>Draft genome sequence of Xylaria bambusicola isolate GMP-LS, the root and basal stem rot pathogen of sugarcane in Indonesia.</title>
        <authorList>
            <person name="Selvaraj P."/>
            <person name="Muralishankar V."/>
            <person name="Muruganantham S."/>
            <person name="Sp S."/>
            <person name="Haryani S."/>
            <person name="Lau K.J.X."/>
            <person name="Naqvi N.I."/>
        </authorList>
    </citation>
    <scope>NUCLEOTIDE SEQUENCE [LARGE SCALE GENOMIC DNA]</scope>
    <source>
        <strain evidence="2">GMP-LS</strain>
    </source>
</reference>
<feature type="compositionally biased region" description="Basic and acidic residues" evidence="1">
    <location>
        <begin position="57"/>
        <end position="88"/>
    </location>
</feature>
<evidence type="ECO:0000313" key="2">
    <source>
        <dbReference type="EMBL" id="KAK5633012.1"/>
    </source>
</evidence>
<protein>
    <submittedName>
        <fullName evidence="2">Uncharacterized protein</fullName>
    </submittedName>
</protein>
<feature type="region of interest" description="Disordered" evidence="1">
    <location>
        <begin position="1"/>
        <end position="88"/>
    </location>
</feature>
<proteinExistence type="predicted"/>
<keyword evidence="3" id="KW-1185">Reference proteome</keyword>
<name>A0AAN7UPU9_9PEZI</name>
<dbReference type="Proteomes" id="UP001305414">
    <property type="component" value="Unassembled WGS sequence"/>
</dbReference>
<evidence type="ECO:0000256" key="1">
    <source>
        <dbReference type="SAM" id="MobiDB-lite"/>
    </source>
</evidence>
<gene>
    <name evidence="2" type="ORF">RRF57_008725</name>
</gene>
<evidence type="ECO:0000313" key="3">
    <source>
        <dbReference type="Proteomes" id="UP001305414"/>
    </source>
</evidence>
<comment type="caution">
    <text evidence="2">The sequence shown here is derived from an EMBL/GenBank/DDBJ whole genome shotgun (WGS) entry which is preliminary data.</text>
</comment>
<dbReference type="AlphaFoldDB" id="A0AAN7UPU9"/>